<evidence type="ECO:0000256" key="2">
    <source>
        <dbReference type="ARBA" id="ARBA00022527"/>
    </source>
</evidence>
<dbReference type="PANTHER" id="PTHR43671:SF98">
    <property type="entry name" value="SERINE_THREONINE-PROTEIN KINASE NEK11"/>
    <property type="match status" value="1"/>
</dbReference>
<proteinExistence type="predicted"/>
<feature type="compositionally biased region" description="Basic and acidic residues" evidence="9">
    <location>
        <begin position="317"/>
        <end position="330"/>
    </location>
</feature>
<gene>
    <name evidence="11" type="ORF">BSTOLATCC_MIC46777</name>
</gene>
<comment type="caution">
    <text evidence="11">The sequence shown here is derived from an EMBL/GenBank/DDBJ whole genome shotgun (WGS) entry which is preliminary data.</text>
</comment>
<reference evidence="11" key="1">
    <citation type="submission" date="2021-09" db="EMBL/GenBank/DDBJ databases">
        <authorList>
            <consortium name="AG Swart"/>
            <person name="Singh M."/>
            <person name="Singh A."/>
            <person name="Seah K."/>
            <person name="Emmerich C."/>
        </authorList>
    </citation>
    <scope>NUCLEOTIDE SEQUENCE</scope>
    <source>
        <strain evidence="11">ATCC30299</strain>
    </source>
</reference>
<dbReference type="InterPro" id="IPR050660">
    <property type="entry name" value="NEK_Ser/Thr_kinase"/>
</dbReference>
<keyword evidence="3" id="KW-0808">Transferase</keyword>
<evidence type="ECO:0000256" key="5">
    <source>
        <dbReference type="ARBA" id="ARBA00022777"/>
    </source>
</evidence>
<dbReference type="InterPro" id="IPR000719">
    <property type="entry name" value="Prot_kinase_dom"/>
</dbReference>
<comment type="catalytic activity">
    <reaction evidence="8">
        <text>L-seryl-[protein] + ATP = O-phospho-L-seryl-[protein] + ADP + H(+)</text>
        <dbReference type="Rhea" id="RHEA:17989"/>
        <dbReference type="Rhea" id="RHEA-COMP:9863"/>
        <dbReference type="Rhea" id="RHEA-COMP:11604"/>
        <dbReference type="ChEBI" id="CHEBI:15378"/>
        <dbReference type="ChEBI" id="CHEBI:29999"/>
        <dbReference type="ChEBI" id="CHEBI:30616"/>
        <dbReference type="ChEBI" id="CHEBI:83421"/>
        <dbReference type="ChEBI" id="CHEBI:456216"/>
        <dbReference type="EC" id="2.7.11.1"/>
    </reaction>
</comment>
<keyword evidence="12" id="KW-1185">Reference proteome</keyword>
<evidence type="ECO:0000313" key="11">
    <source>
        <dbReference type="EMBL" id="CAG9328787.1"/>
    </source>
</evidence>
<evidence type="ECO:0000256" key="6">
    <source>
        <dbReference type="ARBA" id="ARBA00022840"/>
    </source>
</evidence>
<evidence type="ECO:0000256" key="7">
    <source>
        <dbReference type="ARBA" id="ARBA00047899"/>
    </source>
</evidence>
<dbReference type="Pfam" id="PF00069">
    <property type="entry name" value="Pkinase"/>
    <property type="match status" value="1"/>
</dbReference>
<keyword evidence="2" id="KW-0723">Serine/threonine-protein kinase</keyword>
<dbReference type="EC" id="2.7.11.1" evidence="1"/>
<comment type="catalytic activity">
    <reaction evidence="7">
        <text>L-threonyl-[protein] + ATP = O-phospho-L-threonyl-[protein] + ADP + H(+)</text>
        <dbReference type="Rhea" id="RHEA:46608"/>
        <dbReference type="Rhea" id="RHEA-COMP:11060"/>
        <dbReference type="Rhea" id="RHEA-COMP:11605"/>
        <dbReference type="ChEBI" id="CHEBI:15378"/>
        <dbReference type="ChEBI" id="CHEBI:30013"/>
        <dbReference type="ChEBI" id="CHEBI:30616"/>
        <dbReference type="ChEBI" id="CHEBI:61977"/>
        <dbReference type="ChEBI" id="CHEBI:456216"/>
        <dbReference type="EC" id="2.7.11.1"/>
    </reaction>
</comment>
<dbReference type="EMBL" id="CAJZBQ010000046">
    <property type="protein sequence ID" value="CAG9328787.1"/>
    <property type="molecule type" value="Genomic_DNA"/>
</dbReference>
<evidence type="ECO:0000256" key="8">
    <source>
        <dbReference type="ARBA" id="ARBA00048679"/>
    </source>
</evidence>
<evidence type="ECO:0000256" key="9">
    <source>
        <dbReference type="SAM" id="MobiDB-lite"/>
    </source>
</evidence>
<keyword evidence="4" id="KW-0547">Nucleotide-binding</keyword>
<dbReference type="PROSITE" id="PS00108">
    <property type="entry name" value="PROTEIN_KINASE_ST"/>
    <property type="match status" value="1"/>
</dbReference>
<keyword evidence="6" id="KW-0067">ATP-binding</keyword>
<feature type="domain" description="Protein kinase" evidence="10">
    <location>
        <begin position="1"/>
        <end position="281"/>
    </location>
</feature>
<evidence type="ECO:0000256" key="3">
    <source>
        <dbReference type="ARBA" id="ARBA00022679"/>
    </source>
</evidence>
<dbReference type="PANTHER" id="PTHR43671">
    <property type="entry name" value="SERINE/THREONINE-PROTEIN KINASE NEK"/>
    <property type="match status" value="1"/>
</dbReference>
<feature type="region of interest" description="Disordered" evidence="9">
    <location>
        <begin position="285"/>
        <end position="356"/>
    </location>
</feature>
<evidence type="ECO:0000256" key="1">
    <source>
        <dbReference type="ARBA" id="ARBA00012513"/>
    </source>
</evidence>
<protein>
    <recommendedName>
        <fullName evidence="1">non-specific serine/threonine protein kinase</fullName>
        <ecNumber evidence="1">2.7.11.1</ecNumber>
    </recommendedName>
</protein>
<dbReference type="InterPro" id="IPR011009">
    <property type="entry name" value="Kinase-like_dom_sf"/>
</dbReference>
<sequence length="528" mass="62442">MEYYKNFEIKDDLLRKSKVEIGKVLFTNWSHKSNFPKNAVMKRYLSMENRGIEEAEMMIRVNSLHPWTVKYYASGVYQNSQFYILMEDCIKGDLRKEIKEKRSKNRHFSVEALVYYFSCLTDVIEVLHINSIWHRDIKPQNIFINENGDLRLGDYGISKFSEKEELPYTFHTILGTVPYMSPELKTRRYMKHIISSPDSDDIWALGMTFYEMVTFERISIQSDIDLEIRNAIISRRWCPQSFITLLSGMLDPIVPKRWKIEQVRDWLAKFQSINKFRHNYYKTNEIEEEEEEESYKKSEESIAESETISIESQRTSSDSEKRNISKKDSEAYNPDLNDFEPSDPQNPTSNYLSSQSSSSTLYKLEIASSCNSDKVSSYPNEISDTNYEPSIQILSKLFHKKEIHPIKQFEEEKKSTKLEKCKDILPEQYKTPIMIAPMENKSHRIDEKEAIFRELFKENQEKIVCRICKAFSWTKLHPQHWRPYKIKCKKCKSNYCSFCNYGGGHKKCQEYEDLLLGIKTSIFNKAWI</sequence>
<name>A0AAU9JNH7_9CILI</name>
<dbReference type="Proteomes" id="UP001162131">
    <property type="component" value="Unassembled WGS sequence"/>
</dbReference>
<dbReference type="InterPro" id="IPR008271">
    <property type="entry name" value="Ser/Thr_kinase_AS"/>
</dbReference>
<feature type="compositionally biased region" description="Polar residues" evidence="9">
    <location>
        <begin position="343"/>
        <end position="352"/>
    </location>
</feature>
<accession>A0AAU9JNH7</accession>
<dbReference type="AlphaFoldDB" id="A0AAU9JNH7"/>
<dbReference type="Gene3D" id="1.10.510.10">
    <property type="entry name" value="Transferase(Phosphotransferase) domain 1"/>
    <property type="match status" value="1"/>
</dbReference>
<organism evidence="11 12">
    <name type="scientific">Blepharisma stoltei</name>
    <dbReference type="NCBI Taxonomy" id="1481888"/>
    <lineage>
        <taxon>Eukaryota</taxon>
        <taxon>Sar</taxon>
        <taxon>Alveolata</taxon>
        <taxon>Ciliophora</taxon>
        <taxon>Postciliodesmatophora</taxon>
        <taxon>Heterotrichea</taxon>
        <taxon>Heterotrichida</taxon>
        <taxon>Blepharismidae</taxon>
        <taxon>Blepharisma</taxon>
    </lineage>
</organism>
<keyword evidence="5" id="KW-0418">Kinase</keyword>
<evidence type="ECO:0000259" key="10">
    <source>
        <dbReference type="PROSITE" id="PS50011"/>
    </source>
</evidence>
<dbReference type="PROSITE" id="PS50011">
    <property type="entry name" value="PROTEIN_KINASE_DOM"/>
    <property type="match status" value="1"/>
</dbReference>
<dbReference type="GO" id="GO:0005524">
    <property type="term" value="F:ATP binding"/>
    <property type="evidence" value="ECO:0007669"/>
    <property type="project" value="UniProtKB-KW"/>
</dbReference>
<dbReference type="SMART" id="SM00220">
    <property type="entry name" value="S_TKc"/>
    <property type="match status" value="1"/>
</dbReference>
<evidence type="ECO:0000313" key="12">
    <source>
        <dbReference type="Proteomes" id="UP001162131"/>
    </source>
</evidence>
<dbReference type="SUPFAM" id="SSF56112">
    <property type="entry name" value="Protein kinase-like (PK-like)"/>
    <property type="match status" value="1"/>
</dbReference>
<dbReference type="GO" id="GO:0004674">
    <property type="term" value="F:protein serine/threonine kinase activity"/>
    <property type="evidence" value="ECO:0007669"/>
    <property type="project" value="UniProtKB-KW"/>
</dbReference>
<evidence type="ECO:0000256" key="4">
    <source>
        <dbReference type="ARBA" id="ARBA00022741"/>
    </source>
</evidence>